<evidence type="ECO:0000256" key="7">
    <source>
        <dbReference type="ARBA" id="ARBA00030776"/>
    </source>
</evidence>
<proteinExistence type="inferred from homology"/>
<dbReference type="Pfam" id="PF01272">
    <property type="entry name" value="GreA_GreB"/>
    <property type="match status" value="1"/>
</dbReference>
<evidence type="ECO:0000256" key="1">
    <source>
        <dbReference type="ARBA" id="ARBA00008213"/>
    </source>
</evidence>
<protein>
    <recommendedName>
        <fullName evidence="2 8">Transcription elongation factor GreA</fullName>
    </recommendedName>
    <alternativeName>
        <fullName evidence="7 8">Transcript cleavage factor GreA</fullName>
    </alternativeName>
</protein>
<evidence type="ECO:0000259" key="10">
    <source>
        <dbReference type="Pfam" id="PF01272"/>
    </source>
</evidence>
<dbReference type="Proteomes" id="UP001060919">
    <property type="component" value="Chromosome"/>
</dbReference>
<dbReference type="SUPFAM" id="SSF46557">
    <property type="entry name" value="GreA transcript cleavage protein, N-terminal domain"/>
    <property type="match status" value="1"/>
</dbReference>
<keyword evidence="3 8" id="KW-0805">Transcription regulation</keyword>
<dbReference type="PANTHER" id="PTHR30437">
    <property type="entry name" value="TRANSCRIPTION ELONGATION FACTOR GREA"/>
    <property type="match status" value="1"/>
</dbReference>
<dbReference type="NCBIfam" id="NF001261">
    <property type="entry name" value="PRK00226.1-2"/>
    <property type="match status" value="1"/>
</dbReference>
<dbReference type="SUPFAM" id="SSF54534">
    <property type="entry name" value="FKBP-like"/>
    <property type="match status" value="1"/>
</dbReference>
<comment type="similarity">
    <text evidence="1 8 9">Belongs to the GreA/GreB family.</text>
</comment>
<organism evidence="12 13">
    <name type="scientific">Aureispira anguillae</name>
    <dbReference type="NCBI Taxonomy" id="2864201"/>
    <lineage>
        <taxon>Bacteria</taxon>
        <taxon>Pseudomonadati</taxon>
        <taxon>Bacteroidota</taxon>
        <taxon>Saprospiria</taxon>
        <taxon>Saprospirales</taxon>
        <taxon>Saprospiraceae</taxon>
        <taxon>Aureispira</taxon>
    </lineage>
</organism>
<dbReference type="InterPro" id="IPR028624">
    <property type="entry name" value="Tscrpt_elong_fac_GreA/B"/>
</dbReference>
<dbReference type="AlphaFoldDB" id="A0A915YLI3"/>
<evidence type="ECO:0000313" key="13">
    <source>
        <dbReference type="Proteomes" id="UP001060919"/>
    </source>
</evidence>
<gene>
    <name evidence="8" type="primary">greA</name>
    <name evidence="12" type="ORF">AsAng_0062210</name>
</gene>
<evidence type="ECO:0000259" key="11">
    <source>
        <dbReference type="Pfam" id="PF03449"/>
    </source>
</evidence>
<dbReference type="InterPro" id="IPR036805">
    <property type="entry name" value="Tscrpt_elong_fac_GreA/B_N_sf"/>
</dbReference>
<evidence type="ECO:0000256" key="6">
    <source>
        <dbReference type="ARBA" id="ARBA00024916"/>
    </source>
</evidence>
<evidence type="ECO:0000256" key="5">
    <source>
        <dbReference type="ARBA" id="ARBA00023163"/>
    </source>
</evidence>
<dbReference type="InterPro" id="IPR036953">
    <property type="entry name" value="GreA/GreB_C_sf"/>
</dbReference>
<evidence type="ECO:0000256" key="2">
    <source>
        <dbReference type="ARBA" id="ARBA00013729"/>
    </source>
</evidence>
<feature type="domain" description="Transcription elongation factor GreA/GreB N-terminal" evidence="11">
    <location>
        <begin position="6"/>
        <end position="75"/>
    </location>
</feature>
<keyword evidence="12" id="KW-0251">Elongation factor</keyword>
<evidence type="ECO:0000256" key="3">
    <source>
        <dbReference type="ARBA" id="ARBA00023015"/>
    </source>
</evidence>
<dbReference type="GO" id="GO:0003746">
    <property type="term" value="F:translation elongation factor activity"/>
    <property type="evidence" value="ECO:0007669"/>
    <property type="project" value="UniProtKB-KW"/>
</dbReference>
<dbReference type="InterPro" id="IPR018151">
    <property type="entry name" value="TF_GreA/GreB_CS"/>
</dbReference>
<accession>A0A915YLI3</accession>
<evidence type="ECO:0000256" key="9">
    <source>
        <dbReference type="RuleBase" id="RU000556"/>
    </source>
</evidence>
<evidence type="ECO:0000256" key="4">
    <source>
        <dbReference type="ARBA" id="ARBA00023125"/>
    </source>
</evidence>
<dbReference type="EMBL" id="AP026867">
    <property type="protein sequence ID" value="BDS15437.1"/>
    <property type="molecule type" value="Genomic_DNA"/>
</dbReference>
<name>A0A915YLI3_9BACT</name>
<dbReference type="GO" id="GO:0070063">
    <property type="term" value="F:RNA polymerase binding"/>
    <property type="evidence" value="ECO:0007669"/>
    <property type="project" value="InterPro"/>
</dbReference>
<evidence type="ECO:0000313" key="12">
    <source>
        <dbReference type="EMBL" id="BDS15437.1"/>
    </source>
</evidence>
<dbReference type="NCBIfam" id="NF001263">
    <property type="entry name" value="PRK00226.1-4"/>
    <property type="match status" value="1"/>
</dbReference>
<dbReference type="RefSeq" id="WP_264790595.1">
    <property type="nucleotide sequence ID" value="NZ_AP026867.1"/>
</dbReference>
<evidence type="ECO:0000256" key="8">
    <source>
        <dbReference type="HAMAP-Rule" id="MF_00105"/>
    </source>
</evidence>
<dbReference type="KEGG" id="aup:AsAng_0062210"/>
<dbReference type="FunFam" id="1.10.287.180:FF:000001">
    <property type="entry name" value="Transcription elongation factor GreA"/>
    <property type="match status" value="1"/>
</dbReference>
<dbReference type="PANTHER" id="PTHR30437:SF4">
    <property type="entry name" value="TRANSCRIPTION ELONGATION FACTOR GREA"/>
    <property type="match status" value="1"/>
</dbReference>
<dbReference type="GO" id="GO:0006354">
    <property type="term" value="P:DNA-templated transcription elongation"/>
    <property type="evidence" value="ECO:0007669"/>
    <property type="project" value="TreeGrafter"/>
</dbReference>
<dbReference type="InterPro" id="IPR023459">
    <property type="entry name" value="Tscrpt_elong_fac_GreA/B_fam"/>
</dbReference>
<dbReference type="NCBIfam" id="TIGR01462">
    <property type="entry name" value="greA"/>
    <property type="match status" value="1"/>
</dbReference>
<dbReference type="InterPro" id="IPR006359">
    <property type="entry name" value="Tscrpt_elong_fac_GreA"/>
</dbReference>
<feature type="domain" description="Transcription elongation factor GreA/GreB C-terminal" evidence="10">
    <location>
        <begin position="84"/>
        <end position="155"/>
    </location>
</feature>
<dbReference type="PIRSF" id="PIRSF006092">
    <property type="entry name" value="GreA_GreB"/>
    <property type="match status" value="1"/>
</dbReference>
<keyword evidence="13" id="KW-1185">Reference proteome</keyword>
<dbReference type="Pfam" id="PF03449">
    <property type="entry name" value="GreA_GreB_N"/>
    <property type="match status" value="1"/>
</dbReference>
<dbReference type="InterPro" id="IPR022691">
    <property type="entry name" value="Tscrpt_elong_fac_GreA/B_N"/>
</dbReference>
<dbReference type="FunFam" id="3.10.50.30:FF:000001">
    <property type="entry name" value="Transcription elongation factor GreA"/>
    <property type="match status" value="1"/>
</dbReference>
<dbReference type="PROSITE" id="PS00830">
    <property type="entry name" value="GREAB_2"/>
    <property type="match status" value="1"/>
</dbReference>
<dbReference type="GO" id="GO:0032784">
    <property type="term" value="P:regulation of DNA-templated transcription elongation"/>
    <property type="evidence" value="ECO:0007669"/>
    <property type="project" value="UniProtKB-UniRule"/>
</dbReference>
<dbReference type="Gene3D" id="1.10.287.180">
    <property type="entry name" value="Transcription elongation factor, GreA/GreB, N-terminal domain"/>
    <property type="match status" value="1"/>
</dbReference>
<dbReference type="HAMAP" id="MF_00105">
    <property type="entry name" value="GreA_GreB"/>
    <property type="match status" value="1"/>
</dbReference>
<dbReference type="Gene3D" id="3.10.50.30">
    <property type="entry name" value="Transcription elongation factor, GreA/GreB, C-terminal domain"/>
    <property type="match status" value="1"/>
</dbReference>
<reference evidence="12" key="1">
    <citation type="submission" date="2022-09" db="EMBL/GenBank/DDBJ databases">
        <title>Aureispira anguillicida sp. nov., isolated from Leptocephalus of Japanese eel Anguilla japonica.</title>
        <authorList>
            <person name="Yuasa K."/>
            <person name="Mekata T."/>
            <person name="Ikunari K."/>
        </authorList>
    </citation>
    <scope>NUCLEOTIDE SEQUENCE</scope>
    <source>
        <strain evidence="12">EL160426</strain>
    </source>
</reference>
<keyword evidence="4 8" id="KW-0238">DNA-binding</keyword>
<keyword evidence="12" id="KW-0648">Protein biosynthesis</keyword>
<comment type="function">
    <text evidence="6 8 9">Necessary for efficient RNA polymerase transcription elongation past template-encoded arresting sites. The arresting sites in DNA have the property of trapping a certain fraction of elongating RNA polymerases that pass through, resulting in locked ternary complexes. Cleavage of the nascent transcript by cleavage factors such as GreA or GreB allows the resumption of elongation from the new 3'terminus. GreA releases sequences of 2 to 3 nucleotides.</text>
</comment>
<dbReference type="GO" id="GO:0003677">
    <property type="term" value="F:DNA binding"/>
    <property type="evidence" value="ECO:0007669"/>
    <property type="project" value="UniProtKB-UniRule"/>
</dbReference>
<keyword evidence="5 8" id="KW-0804">Transcription</keyword>
<dbReference type="InterPro" id="IPR001437">
    <property type="entry name" value="Tscrpt_elong_fac_GreA/B_C"/>
</dbReference>
<sequence>MSKYSYMTQDGFDKLKSELEELKTQGRQDAAKAIAEAREKGDLSENAEYDAAKEAQGLLELKISEMEKTLSTARVIKQEDLDASSVVILSTVKIKQVKTKKEFEYTLVSQSEADLRAGKISVDSPIGKGLLGRAVGEIAQVQTPRGTMEFEILNIAINI</sequence>